<dbReference type="Proteomes" id="UP000324104">
    <property type="component" value="Unassembled WGS sequence"/>
</dbReference>
<gene>
    <name evidence="2" type="ORF">FYC77_01150</name>
</gene>
<dbReference type="AlphaFoldDB" id="A0A5D5ARW9"/>
<feature type="domain" description="HVO-0234-like beta-propeller" evidence="1">
    <location>
        <begin position="3"/>
        <end position="281"/>
    </location>
</feature>
<accession>A0A5D5ARW9</accession>
<name>A0A5D5ARW9_9EURY</name>
<reference evidence="2 3" key="1">
    <citation type="submission" date="2019-08" db="EMBL/GenBank/DDBJ databases">
        <title>Archaea genome.</title>
        <authorList>
            <person name="Kajale S."/>
            <person name="Shouche Y."/>
            <person name="Deshpande N."/>
            <person name="Sharma A."/>
        </authorList>
    </citation>
    <scope>NUCLEOTIDE SEQUENCE [LARGE SCALE GENOMIC DNA]</scope>
    <source>
        <strain evidence="2 3">ESP3B_9</strain>
    </source>
</reference>
<dbReference type="Pfam" id="PF23366">
    <property type="entry name" value="Beta-prop_HVO_0234"/>
    <property type="match status" value="1"/>
</dbReference>
<keyword evidence="3" id="KW-1185">Reference proteome</keyword>
<proteinExistence type="predicted"/>
<comment type="caution">
    <text evidence="2">The sequence shown here is derived from an EMBL/GenBank/DDBJ whole genome shotgun (WGS) entry which is preliminary data.</text>
</comment>
<sequence length="289" mass="29962">MDSIEEKRVFGDRSGALEVYVASSIGVVRVRVAGDTVGEFGLCERCDTRDVAATADSVAIATDEDVRVLEGETRTDGTGGSDGEFVDTGFGPAVAVGSDGTALLAADAEGRVARRSADGAWTDLTNELDATVQAIDGDFVATAGGVYRVHDGKLTDAGLTDARDVDEAGTPLVATAAGLFRLGNGWMTEIEGSFEAVAVAPDGSPAHSRRAYAVSTDAVYAFDGEEWDEVPSPDGRIVAVDYGEAVYAVTEDGTFLAATDDVETNGWREHVLGVRDVAGLAAVSPRSSE</sequence>
<evidence type="ECO:0000259" key="1">
    <source>
        <dbReference type="Pfam" id="PF23366"/>
    </source>
</evidence>
<evidence type="ECO:0000313" key="3">
    <source>
        <dbReference type="Proteomes" id="UP000324104"/>
    </source>
</evidence>
<protein>
    <recommendedName>
        <fullName evidence="1">HVO-0234-like beta-propeller domain-containing protein</fullName>
    </recommendedName>
</protein>
<dbReference type="EMBL" id="VTAW01000001">
    <property type="protein sequence ID" value="TYT63854.1"/>
    <property type="molecule type" value="Genomic_DNA"/>
</dbReference>
<dbReference type="InterPro" id="IPR056505">
    <property type="entry name" value="Beta-prop_HVO_0234"/>
</dbReference>
<evidence type="ECO:0000313" key="2">
    <source>
        <dbReference type="EMBL" id="TYT63854.1"/>
    </source>
</evidence>
<dbReference type="RefSeq" id="WP_149079661.1">
    <property type="nucleotide sequence ID" value="NZ_VTAW01000001.1"/>
</dbReference>
<organism evidence="2 3">
    <name type="scientific">Natrialba swarupiae</name>
    <dbReference type="NCBI Taxonomy" id="2448032"/>
    <lineage>
        <taxon>Archaea</taxon>
        <taxon>Methanobacteriati</taxon>
        <taxon>Methanobacteriota</taxon>
        <taxon>Stenosarchaea group</taxon>
        <taxon>Halobacteria</taxon>
        <taxon>Halobacteriales</taxon>
        <taxon>Natrialbaceae</taxon>
        <taxon>Natrialba</taxon>
    </lineage>
</organism>